<keyword evidence="3" id="KW-0479">Metal-binding</keyword>
<dbReference type="NCBIfam" id="NF033749">
    <property type="entry name" value="bact_hemeryth"/>
    <property type="match status" value="1"/>
</dbReference>
<evidence type="ECO:0000313" key="7">
    <source>
        <dbReference type="Proteomes" id="UP000243063"/>
    </source>
</evidence>
<dbReference type="NCBIfam" id="TIGR02481">
    <property type="entry name" value="hemeryth_dom"/>
    <property type="match status" value="1"/>
</dbReference>
<dbReference type="Gene3D" id="1.20.120.50">
    <property type="entry name" value="Hemerythrin-like"/>
    <property type="match status" value="1"/>
</dbReference>
<dbReference type="RefSeq" id="WP_090211425.1">
    <property type="nucleotide sequence ID" value="NZ_LT629780.1"/>
</dbReference>
<dbReference type="PROSITE" id="PS00550">
    <property type="entry name" value="HEMERYTHRINS"/>
    <property type="match status" value="1"/>
</dbReference>
<keyword evidence="2" id="KW-0561">Oxygen transport</keyword>
<sequence length="135" mass="15621">MTFMPWSSELEVGIELIDQQHRWLVERTNCLYDALSVENPDLSQVGELLEGLMDYTMNHFIVEEELFQRLGYPQGEAHKAQHDRFTAQIMGLLERHESGAASGQETLSLLADWLTHHILKVDKAYVEFFRERGEG</sequence>
<organism evidence="6 7">
    <name type="scientific">Geopseudomonas guangdongensis</name>
    <dbReference type="NCBI Taxonomy" id="1245526"/>
    <lineage>
        <taxon>Bacteria</taxon>
        <taxon>Pseudomonadati</taxon>
        <taxon>Pseudomonadota</taxon>
        <taxon>Gammaproteobacteria</taxon>
        <taxon>Pseudomonadales</taxon>
        <taxon>Pseudomonadaceae</taxon>
        <taxon>Geopseudomonas</taxon>
    </lineage>
</organism>
<keyword evidence="2" id="KW-0813">Transport</keyword>
<dbReference type="EMBL" id="LT629780">
    <property type="protein sequence ID" value="SDT88579.1"/>
    <property type="molecule type" value="Genomic_DNA"/>
</dbReference>
<dbReference type="NCBIfam" id="NF002007">
    <property type="entry name" value="PRK00808.1"/>
    <property type="match status" value="1"/>
</dbReference>
<dbReference type="GO" id="GO:0005344">
    <property type="term" value="F:oxygen carrier activity"/>
    <property type="evidence" value="ECO:0007669"/>
    <property type="project" value="UniProtKB-KW"/>
</dbReference>
<evidence type="ECO:0000256" key="4">
    <source>
        <dbReference type="ARBA" id="ARBA00023004"/>
    </source>
</evidence>
<dbReference type="CDD" id="cd12107">
    <property type="entry name" value="Hemerythrin"/>
    <property type="match status" value="1"/>
</dbReference>
<dbReference type="InterPro" id="IPR012827">
    <property type="entry name" value="Hemerythrin_metal-bd"/>
</dbReference>
<dbReference type="SUPFAM" id="SSF47188">
    <property type="entry name" value="Hemerythrin-like"/>
    <property type="match status" value="1"/>
</dbReference>
<feature type="domain" description="Hemerythrin-like" evidence="5">
    <location>
        <begin position="13"/>
        <end position="126"/>
    </location>
</feature>
<accession>A0A1H2E0Q5</accession>
<keyword evidence="7" id="KW-1185">Reference proteome</keyword>
<name>A0A1H2E0Q5_9GAMM</name>
<dbReference type="OrthoDB" id="1122424at2"/>
<dbReference type="InterPro" id="IPR012312">
    <property type="entry name" value="Hemerythrin-like"/>
</dbReference>
<keyword evidence="4" id="KW-0408">Iron</keyword>
<dbReference type="STRING" id="1245526.SAMN05216580_0176"/>
<evidence type="ECO:0000256" key="3">
    <source>
        <dbReference type="ARBA" id="ARBA00022723"/>
    </source>
</evidence>
<dbReference type="GO" id="GO:0046872">
    <property type="term" value="F:metal ion binding"/>
    <property type="evidence" value="ECO:0007669"/>
    <property type="project" value="UniProtKB-KW"/>
</dbReference>
<protein>
    <submittedName>
        <fullName evidence="6">Hemerythrin</fullName>
    </submittedName>
</protein>
<evidence type="ECO:0000256" key="2">
    <source>
        <dbReference type="ARBA" id="ARBA00022621"/>
    </source>
</evidence>
<dbReference type="Proteomes" id="UP000243063">
    <property type="component" value="Chromosome I"/>
</dbReference>
<dbReference type="AlphaFoldDB" id="A0A1H2E0Q5"/>
<dbReference type="InterPro" id="IPR016131">
    <property type="entry name" value="Haemerythrin_Fe_BS"/>
</dbReference>
<evidence type="ECO:0000256" key="1">
    <source>
        <dbReference type="ARBA" id="ARBA00010587"/>
    </source>
</evidence>
<dbReference type="InterPro" id="IPR050669">
    <property type="entry name" value="Hemerythrin"/>
</dbReference>
<dbReference type="InterPro" id="IPR035938">
    <property type="entry name" value="Hemerythrin-like_sf"/>
</dbReference>
<dbReference type="PANTHER" id="PTHR37164:SF1">
    <property type="entry name" value="BACTERIOHEMERYTHRIN"/>
    <property type="match status" value="1"/>
</dbReference>
<proteinExistence type="inferred from homology"/>
<comment type="similarity">
    <text evidence="1">Belongs to the hemerythrin family.</text>
</comment>
<dbReference type="PANTHER" id="PTHR37164">
    <property type="entry name" value="BACTERIOHEMERYTHRIN"/>
    <property type="match status" value="1"/>
</dbReference>
<dbReference type="Pfam" id="PF01814">
    <property type="entry name" value="Hemerythrin"/>
    <property type="match status" value="1"/>
</dbReference>
<evidence type="ECO:0000259" key="5">
    <source>
        <dbReference type="Pfam" id="PF01814"/>
    </source>
</evidence>
<gene>
    <name evidence="6" type="ORF">SAMN05216580_0176</name>
</gene>
<evidence type="ECO:0000313" key="6">
    <source>
        <dbReference type="EMBL" id="SDT88579.1"/>
    </source>
</evidence>
<reference evidence="7" key="1">
    <citation type="submission" date="2016-10" db="EMBL/GenBank/DDBJ databases">
        <authorList>
            <person name="Varghese N."/>
            <person name="Submissions S."/>
        </authorList>
    </citation>
    <scope>NUCLEOTIDE SEQUENCE [LARGE SCALE GENOMIC DNA]</scope>
    <source>
        <strain evidence="7">CCTCC 2012022</strain>
    </source>
</reference>